<dbReference type="EMBL" id="WHWC01000002">
    <property type="protein sequence ID" value="KAG8387500.1"/>
    <property type="molecule type" value="Genomic_DNA"/>
</dbReference>
<evidence type="ECO:0000313" key="2">
    <source>
        <dbReference type="EMBL" id="KAG8387500.1"/>
    </source>
</evidence>
<feature type="region of interest" description="Disordered" evidence="1">
    <location>
        <begin position="151"/>
        <end position="188"/>
    </location>
</feature>
<evidence type="ECO:0000256" key="1">
    <source>
        <dbReference type="SAM" id="MobiDB-lite"/>
    </source>
</evidence>
<gene>
    <name evidence="2" type="ORF">BUALT_Bualt02G0027600</name>
</gene>
<reference evidence="2" key="1">
    <citation type="submission" date="2019-10" db="EMBL/GenBank/DDBJ databases">
        <authorList>
            <person name="Zhang R."/>
            <person name="Pan Y."/>
            <person name="Wang J."/>
            <person name="Ma R."/>
            <person name="Yu S."/>
        </authorList>
    </citation>
    <scope>NUCLEOTIDE SEQUENCE</scope>
    <source>
        <strain evidence="2">LA-IB0</strain>
        <tissue evidence="2">Leaf</tissue>
    </source>
</reference>
<protein>
    <submittedName>
        <fullName evidence="2">Uncharacterized protein</fullName>
    </submittedName>
</protein>
<keyword evidence="3" id="KW-1185">Reference proteome</keyword>
<comment type="caution">
    <text evidence="2">The sequence shown here is derived from an EMBL/GenBank/DDBJ whole genome shotgun (WGS) entry which is preliminary data.</text>
</comment>
<dbReference type="PANTHER" id="PTHR34222">
    <property type="entry name" value="GAG_PRE-INTEGRS DOMAIN-CONTAINING PROTEIN"/>
    <property type="match status" value="1"/>
</dbReference>
<dbReference type="AlphaFoldDB" id="A0AAV6Y160"/>
<feature type="compositionally biased region" description="Polar residues" evidence="1">
    <location>
        <begin position="178"/>
        <end position="188"/>
    </location>
</feature>
<organism evidence="2 3">
    <name type="scientific">Buddleja alternifolia</name>
    <dbReference type="NCBI Taxonomy" id="168488"/>
    <lineage>
        <taxon>Eukaryota</taxon>
        <taxon>Viridiplantae</taxon>
        <taxon>Streptophyta</taxon>
        <taxon>Embryophyta</taxon>
        <taxon>Tracheophyta</taxon>
        <taxon>Spermatophyta</taxon>
        <taxon>Magnoliopsida</taxon>
        <taxon>eudicotyledons</taxon>
        <taxon>Gunneridae</taxon>
        <taxon>Pentapetalae</taxon>
        <taxon>asterids</taxon>
        <taxon>lamiids</taxon>
        <taxon>Lamiales</taxon>
        <taxon>Scrophulariaceae</taxon>
        <taxon>Buddlejeae</taxon>
        <taxon>Buddleja</taxon>
    </lineage>
</organism>
<dbReference type="PANTHER" id="PTHR34222:SF99">
    <property type="entry name" value="PROTEIN, PUTATIVE-RELATED"/>
    <property type="match status" value="1"/>
</dbReference>
<proteinExistence type="predicted"/>
<evidence type="ECO:0000313" key="3">
    <source>
        <dbReference type="Proteomes" id="UP000826271"/>
    </source>
</evidence>
<name>A0AAV6Y160_9LAMI</name>
<sequence length="188" mass="21098">MQFLMGLSDNFKPVRGQILLMKPLPSIEDAYCMIQQEERPMTMSSYTSMEDNTVAFAVNNNIPRKNWNSQNQGNQVWNSNNKKDLWCEHCHTTGHIQAKCFKLHGFPPNWKPKGKRNVSGHPRSHSNNVGFTGSLNQLTIAHNSIPEGISGINHSGVHSSQTLTNSADISPPQPPQLTPDQIQQHLTF</sequence>
<feature type="compositionally biased region" description="Polar residues" evidence="1">
    <location>
        <begin position="152"/>
        <end position="168"/>
    </location>
</feature>
<accession>A0AAV6Y160</accession>
<dbReference type="Proteomes" id="UP000826271">
    <property type="component" value="Unassembled WGS sequence"/>
</dbReference>